<dbReference type="AlphaFoldDB" id="A0A0E0MF11"/>
<dbReference type="PANTHER" id="PTHR47340">
    <property type="entry name" value="DUPLICATED HOMEODOMAIN-LIKE SUPERFAMILY PROTEIN"/>
    <property type="match status" value="1"/>
</dbReference>
<dbReference type="EnsemblPlants" id="OPUNC11G10090.1">
    <property type="protein sequence ID" value="OPUNC11G10090.1"/>
    <property type="gene ID" value="OPUNC11G10090"/>
</dbReference>
<evidence type="ECO:0000313" key="3">
    <source>
        <dbReference type="Proteomes" id="UP000026962"/>
    </source>
</evidence>
<dbReference type="InterPro" id="IPR009057">
    <property type="entry name" value="Homeodomain-like_sf"/>
</dbReference>
<dbReference type="Gene3D" id="1.20.58.1880">
    <property type="match status" value="1"/>
</dbReference>
<feature type="region of interest" description="Disordered" evidence="1">
    <location>
        <begin position="294"/>
        <end position="313"/>
    </location>
</feature>
<dbReference type="Gramene" id="OPUNC11G10090.1">
    <property type="protein sequence ID" value="OPUNC11G10090.1"/>
    <property type="gene ID" value="OPUNC11G10090"/>
</dbReference>
<sequence length="654" mass="72228">MPRCISTSLSEVLQKEVEQKEEGSQKISRDNAFLEKTPSCVVGSMSIEEEKENITEVSAADCVASELSMEEKEYVAADVLARKFDSPPSPMVVSSPLTCFGSQVEGVGLPKMDKPVNINSTKNVSWDEGIHKEYEIEWSDDEIFRFTKAMDKNSFDLKSISNYVGTRSIRECKIFFSKYLHHFGTDLIHKANENATVEGEVSSNMPNNGEPHIWSAVDSVPCSMDNAHDQRPPIHDHVNRDKNVVNMSTAQETFPDDQTKILENNPQLCVTSIERNYSSLCGWDLARSPVESEKELNPIGNGNKVTTEKENPQISLETSEKVIHSVENNVIKTNGTELCDKVNIDFNTNLSTTASEVDSPRTVVSFDLNSPPVVNSIESETCHTETLIGFSAPPLSATNILQGYAKKGSIRSQLPENSLKHSEFHEESQSVSTMQIGTMNGSNFSQADGIMTHVQRIQHPQNNILDTSKDAAKKPSFIRIFGKIFHEDSSMEANSNSEYDNAEGLTSNVTTNMTLPNTVSSDIPKNLSNVMSSCSAMRSRSIDLIQNQQAGSLKVTPSGMTRDDVNSHLWTGSSNIVNLSEQPCKSSTVEGSRMLNGYPSLSDWTRMMTNFQALGFGGGQNEGGSTRNTMTLGFQDQCKDYHLNFHDGYPKSTT</sequence>
<organism evidence="2">
    <name type="scientific">Oryza punctata</name>
    <name type="common">Red rice</name>
    <dbReference type="NCBI Taxonomy" id="4537"/>
    <lineage>
        <taxon>Eukaryota</taxon>
        <taxon>Viridiplantae</taxon>
        <taxon>Streptophyta</taxon>
        <taxon>Embryophyta</taxon>
        <taxon>Tracheophyta</taxon>
        <taxon>Spermatophyta</taxon>
        <taxon>Magnoliopsida</taxon>
        <taxon>Liliopsida</taxon>
        <taxon>Poales</taxon>
        <taxon>Poaceae</taxon>
        <taxon>BOP clade</taxon>
        <taxon>Oryzoideae</taxon>
        <taxon>Oryzeae</taxon>
        <taxon>Oryzinae</taxon>
        <taxon>Oryza</taxon>
    </lineage>
</organism>
<protein>
    <recommendedName>
        <fullName evidence="4">SANT domain-containing protein</fullName>
    </recommendedName>
</protein>
<evidence type="ECO:0000313" key="2">
    <source>
        <dbReference type="EnsemblPlants" id="OPUNC11G10090.1"/>
    </source>
</evidence>
<dbReference type="SUPFAM" id="SSF46689">
    <property type="entry name" value="Homeodomain-like"/>
    <property type="match status" value="1"/>
</dbReference>
<dbReference type="Proteomes" id="UP000026962">
    <property type="component" value="Chromosome 11"/>
</dbReference>
<evidence type="ECO:0000256" key="1">
    <source>
        <dbReference type="SAM" id="MobiDB-lite"/>
    </source>
</evidence>
<dbReference type="CDD" id="cd00167">
    <property type="entry name" value="SANT"/>
    <property type="match status" value="1"/>
</dbReference>
<keyword evidence="3" id="KW-1185">Reference proteome</keyword>
<dbReference type="InterPro" id="IPR001005">
    <property type="entry name" value="SANT/Myb"/>
</dbReference>
<dbReference type="STRING" id="4537.A0A0E0MF11"/>
<proteinExistence type="predicted"/>
<dbReference type="HOGENOM" id="CLU_476842_0_0_1"/>
<name>A0A0E0MF11_ORYPU</name>
<evidence type="ECO:0008006" key="4">
    <source>
        <dbReference type="Google" id="ProtNLM"/>
    </source>
</evidence>
<dbReference type="OMA" id="THVQRIQ"/>
<reference evidence="2" key="1">
    <citation type="submission" date="2015-04" db="UniProtKB">
        <authorList>
            <consortium name="EnsemblPlants"/>
        </authorList>
    </citation>
    <scope>IDENTIFICATION</scope>
</reference>
<accession>A0A0E0MF11</accession>
<dbReference type="PANTHER" id="PTHR47340:SF1">
    <property type="entry name" value="DUPLICATED HOMEODOMAIN-LIKE SUPERFAMILY PROTEIN"/>
    <property type="match status" value="1"/>
</dbReference>
<reference evidence="2" key="2">
    <citation type="submission" date="2018-05" db="EMBL/GenBank/DDBJ databases">
        <title>OpunRS2 (Oryza punctata Reference Sequence Version 2).</title>
        <authorList>
            <person name="Zhang J."/>
            <person name="Kudrna D."/>
            <person name="Lee S."/>
            <person name="Talag J."/>
            <person name="Welchert J."/>
            <person name="Wing R.A."/>
        </authorList>
    </citation>
    <scope>NUCLEOTIDE SEQUENCE [LARGE SCALE GENOMIC DNA]</scope>
</reference>